<evidence type="ECO:0000313" key="1">
    <source>
        <dbReference type="EMBL" id="KAJ7413846.1"/>
    </source>
</evidence>
<comment type="caution">
    <text evidence="1">The sequence shown here is derived from an EMBL/GenBank/DDBJ whole genome shotgun (WGS) entry which is preliminary data.</text>
</comment>
<accession>A0ABQ9D8F9</accession>
<proteinExistence type="predicted"/>
<reference evidence="1" key="1">
    <citation type="submission" date="2019-10" db="EMBL/GenBank/DDBJ databases">
        <authorList>
            <person name="Soares A.E.R."/>
            <person name="Aleixo A."/>
            <person name="Schneider P."/>
            <person name="Miyaki C.Y."/>
            <person name="Schneider M.P."/>
            <person name="Mello C."/>
            <person name="Vasconcelos A.T.R."/>
        </authorList>
    </citation>
    <scope>NUCLEOTIDE SEQUENCE</scope>
    <source>
        <tissue evidence="1">Muscle</tissue>
    </source>
</reference>
<name>A0ABQ9D8F9_9PASS</name>
<organism evidence="1 2">
    <name type="scientific">Willisornis vidua</name>
    <name type="common">Xingu scale-backed antbird</name>
    <dbReference type="NCBI Taxonomy" id="1566151"/>
    <lineage>
        <taxon>Eukaryota</taxon>
        <taxon>Metazoa</taxon>
        <taxon>Chordata</taxon>
        <taxon>Craniata</taxon>
        <taxon>Vertebrata</taxon>
        <taxon>Euteleostomi</taxon>
        <taxon>Archelosauria</taxon>
        <taxon>Archosauria</taxon>
        <taxon>Dinosauria</taxon>
        <taxon>Saurischia</taxon>
        <taxon>Theropoda</taxon>
        <taxon>Coelurosauria</taxon>
        <taxon>Aves</taxon>
        <taxon>Neognathae</taxon>
        <taxon>Neoaves</taxon>
        <taxon>Telluraves</taxon>
        <taxon>Australaves</taxon>
        <taxon>Passeriformes</taxon>
        <taxon>Thamnophilidae</taxon>
        <taxon>Willisornis</taxon>
    </lineage>
</organism>
<dbReference type="Proteomes" id="UP001145742">
    <property type="component" value="Unassembled WGS sequence"/>
</dbReference>
<gene>
    <name evidence="1" type="ORF">WISP_88023</name>
</gene>
<protein>
    <submittedName>
        <fullName evidence="1">Uncharacterized protein</fullName>
    </submittedName>
</protein>
<evidence type="ECO:0000313" key="2">
    <source>
        <dbReference type="Proteomes" id="UP001145742"/>
    </source>
</evidence>
<keyword evidence="2" id="KW-1185">Reference proteome</keyword>
<sequence>MSSYPTVSCLGDGTVPLLVTTSFQGVVESNIFPEPSPLQAEQPQLPPPLLIGLVLQSRHQPHCPSLDPLQHLNILPELKGPEVDTALEEQHHQCRVQGKSHFPGPVGHTVPHAGQDAIGLSGHLGKLLAHVQFHVNKNPQVPFSLGTLQPPCPQPVVLHGVVVAKVQDLALDLVEPHVTGFSPSLQAIQVSLENPLAFQQINTPPQLSVIRKFANGRLNLLIQIIQMLNRTGCNTDRWETPLGAGCQLDAASFTTTLWAWPSTQFLTQQRVHLSKTRAASFFRSMQWKMVSNALLKCCSFGMLKEKFSPCH</sequence>
<dbReference type="EMBL" id="WHWB01034115">
    <property type="protein sequence ID" value="KAJ7413846.1"/>
    <property type="molecule type" value="Genomic_DNA"/>
</dbReference>